<organism evidence="2">
    <name type="scientific">Anopheles sinensis</name>
    <name type="common">Mosquito</name>
    <dbReference type="NCBI Taxonomy" id="74873"/>
    <lineage>
        <taxon>Eukaryota</taxon>
        <taxon>Metazoa</taxon>
        <taxon>Ecdysozoa</taxon>
        <taxon>Arthropoda</taxon>
        <taxon>Hexapoda</taxon>
        <taxon>Insecta</taxon>
        <taxon>Pterygota</taxon>
        <taxon>Neoptera</taxon>
        <taxon>Endopterygota</taxon>
        <taxon>Diptera</taxon>
        <taxon>Nematocera</taxon>
        <taxon>Culicoidea</taxon>
        <taxon>Culicidae</taxon>
        <taxon>Anophelinae</taxon>
        <taxon>Anopheles</taxon>
    </lineage>
</organism>
<dbReference type="EMBL" id="KE525275">
    <property type="protein sequence ID" value="KFB44333.1"/>
    <property type="molecule type" value="Genomic_DNA"/>
</dbReference>
<dbReference type="EnsemblMetazoa" id="ASIC012270-RA">
    <property type="protein sequence ID" value="ASIC012270-PA"/>
    <property type="gene ID" value="ASIC012270"/>
</dbReference>
<evidence type="ECO:0000313" key="4">
    <source>
        <dbReference type="Proteomes" id="UP000030765"/>
    </source>
</evidence>
<reference evidence="2 4" key="1">
    <citation type="journal article" date="2014" name="BMC Genomics">
        <title>Genome sequence of Anopheles sinensis provides insight into genetics basis of mosquito competence for malaria parasites.</title>
        <authorList>
            <person name="Zhou D."/>
            <person name="Zhang D."/>
            <person name="Ding G."/>
            <person name="Shi L."/>
            <person name="Hou Q."/>
            <person name="Ye Y."/>
            <person name="Xu Y."/>
            <person name="Zhou H."/>
            <person name="Xiong C."/>
            <person name="Li S."/>
            <person name="Yu J."/>
            <person name="Hong S."/>
            <person name="Yu X."/>
            <person name="Zou P."/>
            <person name="Chen C."/>
            <person name="Chang X."/>
            <person name="Wang W."/>
            <person name="Lv Y."/>
            <person name="Sun Y."/>
            <person name="Ma L."/>
            <person name="Shen B."/>
            <person name="Zhu C."/>
        </authorList>
    </citation>
    <scope>NUCLEOTIDE SEQUENCE [LARGE SCALE GENOMIC DNA]</scope>
</reference>
<keyword evidence="2" id="KW-0808">Transferase</keyword>
<dbReference type="VEuPathDB" id="VectorBase:ASIC012270"/>
<protein>
    <submittedName>
        <fullName evidence="2 3">tRNA (Uracil-5-)-methyltransferase</fullName>
    </submittedName>
</protein>
<reference evidence="3" key="2">
    <citation type="submission" date="2020-05" db="UniProtKB">
        <authorList>
            <consortium name="EnsemblMetazoa"/>
        </authorList>
    </citation>
    <scope>IDENTIFICATION</scope>
</reference>
<sequence>MADERLHPRGAGEESQQRQWKGDERERLDVAPKRAHPPASDIDGKDDARWSRTKTGATESSSRATPREVSVSFRSSTFGIRLLRL</sequence>
<keyword evidence="2" id="KW-0489">Methyltransferase</keyword>
<dbReference type="Proteomes" id="UP000030765">
    <property type="component" value="Unassembled WGS sequence"/>
</dbReference>
<dbReference type="GO" id="GO:0032259">
    <property type="term" value="P:methylation"/>
    <property type="evidence" value="ECO:0007669"/>
    <property type="project" value="UniProtKB-KW"/>
</dbReference>
<dbReference type="EMBL" id="ATLV01019547">
    <property type="status" value="NOT_ANNOTATED_CDS"/>
    <property type="molecule type" value="Genomic_DNA"/>
</dbReference>
<evidence type="ECO:0000313" key="2">
    <source>
        <dbReference type="EMBL" id="KFB44333.1"/>
    </source>
</evidence>
<dbReference type="GO" id="GO:0008168">
    <property type="term" value="F:methyltransferase activity"/>
    <property type="evidence" value="ECO:0007669"/>
    <property type="project" value="UniProtKB-KW"/>
</dbReference>
<name>A0A084W289_ANOSI</name>
<gene>
    <name evidence="2" type="ORF">ZHAS_00012270</name>
</gene>
<feature type="compositionally biased region" description="Polar residues" evidence="1">
    <location>
        <begin position="53"/>
        <end position="64"/>
    </location>
</feature>
<evidence type="ECO:0000313" key="3">
    <source>
        <dbReference type="EnsemblMetazoa" id="ASIC012270-PA"/>
    </source>
</evidence>
<accession>A0A084W289</accession>
<feature type="region of interest" description="Disordered" evidence="1">
    <location>
        <begin position="1"/>
        <end position="71"/>
    </location>
</feature>
<keyword evidence="4" id="KW-1185">Reference proteome</keyword>
<feature type="compositionally biased region" description="Basic and acidic residues" evidence="1">
    <location>
        <begin position="1"/>
        <end position="32"/>
    </location>
</feature>
<proteinExistence type="predicted"/>
<dbReference type="AlphaFoldDB" id="A0A084W289"/>
<evidence type="ECO:0000256" key="1">
    <source>
        <dbReference type="SAM" id="MobiDB-lite"/>
    </source>
</evidence>